<name>A0A101RKR9_9ACTN</name>
<dbReference type="STRING" id="58343.AQJ46_47865"/>
<dbReference type="RefSeq" id="WP_059211650.1">
    <property type="nucleotide sequence ID" value="NZ_KQ948684.1"/>
</dbReference>
<reference evidence="1 2" key="1">
    <citation type="submission" date="2015-10" db="EMBL/GenBank/DDBJ databases">
        <title>Draft genome sequence of Streptomyces canus DSM 40017, type strain for the species Streptomyces canus.</title>
        <authorList>
            <person name="Ruckert C."/>
            <person name="Winkler A."/>
            <person name="Kalinowski J."/>
            <person name="Kampfer P."/>
            <person name="Glaeser S."/>
        </authorList>
    </citation>
    <scope>NUCLEOTIDE SEQUENCE [LARGE SCALE GENOMIC DNA]</scope>
    <source>
        <strain evidence="1 2">DSM 40017</strain>
    </source>
</reference>
<comment type="caution">
    <text evidence="1">The sequence shown here is derived from an EMBL/GenBank/DDBJ whole genome shotgun (WGS) entry which is preliminary data.</text>
</comment>
<dbReference type="Proteomes" id="UP000053669">
    <property type="component" value="Unassembled WGS sequence"/>
</dbReference>
<evidence type="ECO:0000313" key="1">
    <source>
        <dbReference type="EMBL" id="KUN57278.1"/>
    </source>
</evidence>
<sequence length="135" mass="15207">MGHNRPTPVTLPNGAEWSVPADTLRTRRGHDFYPTLAQRAAIPALYGTEDIPTPEKVVHLHYFGGACMNWFVTELDPSCGLAFGWAHISDGEWGYFLLPELESISYGPGLVIERDLYWEPKPVREVPQIARVARF</sequence>
<evidence type="ECO:0008006" key="3">
    <source>
        <dbReference type="Google" id="ProtNLM"/>
    </source>
</evidence>
<protein>
    <recommendedName>
        <fullName evidence="3">DUF2958 domain-containing protein</fullName>
    </recommendedName>
</protein>
<dbReference type="EMBL" id="LMWU01000074">
    <property type="protein sequence ID" value="KUN57278.1"/>
    <property type="molecule type" value="Genomic_DNA"/>
</dbReference>
<proteinExistence type="predicted"/>
<dbReference type="AlphaFoldDB" id="A0A101RKR9"/>
<dbReference type="Pfam" id="PF11171">
    <property type="entry name" value="DUF2958"/>
    <property type="match status" value="1"/>
</dbReference>
<evidence type="ECO:0000313" key="2">
    <source>
        <dbReference type="Proteomes" id="UP000053669"/>
    </source>
</evidence>
<organism evidence="1 2">
    <name type="scientific">Streptomyces canus</name>
    <dbReference type="NCBI Taxonomy" id="58343"/>
    <lineage>
        <taxon>Bacteria</taxon>
        <taxon>Bacillati</taxon>
        <taxon>Actinomycetota</taxon>
        <taxon>Actinomycetes</taxon>
        <taxon>Kitasatosporales</taxon>
        <taxon>Streptomycetaceae</taxon>
        <taxon>Streptomyces</taxon>
        <taxon>Streptomyces aurantiacus group</taxon>
    </lineage>
</organism>
<dbReference type="InterPro" id="IPR021341">
    <property type="entry name" value="DUF2958"/>
</dbReference>
<accession>A0A101RKR9</accession>
<gene>
    <name evidence="1" type="ORF">AQJ46_47865</name>
</gene>